<dbReference type="InterPro" id="IPR011010">
    <property type="entry name" value="DNA_brk_join_enz"/>
</dbReference>
<accession>A0ABS8Z1X9</accession>
<evidence type="ECO:0000313" key="3">
    <source>
        <dbReference type="EMBL" id="MCE7001934.1"/>
    </source>
</evidence>
<comment type="caution">
    <text evidence="3">The sequence shown here is derived from an EMBL/GenBank/DDBJ whole genome shotgun (WGS) entry which is preliminary data.</text>
</comment>
<dbReference type="Pfam" id="PF00589">
    <property type="entry name" value="Phage_integrase"/>
    <property type="match status" value="1"/>
</dbReference>
<protein>
    <submittedName>
        <fullName evidence="3">Tyrosine-type recombinase/integrase</fullName>
    </submittedName>
</protein>
<organism evidence="3 4">
    <name type="scientific">Kibdelosporangium philippinense</name>
    <dbReference type="NCBI Taxonomy" id="211113"/>
    <lineage>
        <taxon>Bacteria</taxon>
        <taxon>Bacillati</taxon>
        <taxon>Actinomycetota</taxon>
        <taxon>Actinomycetes</taxon>
        <taxon>Pseudonocardiales</taxon>
        <taxon>Pseudonocardiaceae</taxon>
        <taxon>Kibdelosporangium</taxon>
    </lineage>
</organism>
<gene>
    <name evidence="3" type="ORF">LWC34_03670</name>
</gene>
<sequence>MDTDGHIPRNWHLKHIWKPALTAAGITRRIRMHDLRHTHASWLLAGRADIQTVRERLGHSSLRATERYLHTLAASDEHALKAFERVRNHRHLRTD</sequence>
<keyword evidence="1" id="KW-0233">DNA recombination</keyword>
<dbReference type="InterPro" id="IPR013762">
    <property type="entry name" value="Integrase-like_cat_sf"/>
</dbReference>
<dbReference type="Proteomes" id="UP001521150">
    <property type="component" value="Unassembled WGS sequence"/>
</dbReference>
<feature type="domain" description="Tyr recombinase" evidence="2">
    <location>
        <begin position="1"/>
        <end position="84"/>
    </location>
</feature>
<proteinExistence type="predicted"/>
<evidence type="ECO:0000313" key="4">
    <source>
        <dbReference type="Proteomes" id="UP001521150"/>
    </source>
</evidence>
<reference evidence="3 4" key="1">
    <citation type="submission" date="2021-12" db="EMBL/GenBank/DDBJ databases">
        <title>Genome sequence of Kibdelosporangium philippinense ATCC 49844.</title>
        <authorList>
            <person name="Fedorov E.A."/>
            <person name="Omeragic M."/>
            <person name="Shalygina K.F."/>
            <person name="Maclea K.S."/>
        </authorList>
    </citation>
    <scope>NUCLEOTIDE SEQUENCE [LARGE SCALE GENOMIC DNA]</scope>
    <source>
        <strain evidence="3 4">ATCC 49844</strain>
    </source>
</reference>
<dbReference type="InterPro" id="IPR002104">
    <property type="entry name" value="Integrase_catalytic"/>
</dbReference>
<dbReference type="SUPFAM" id="SSF56349">
    <property type="entry name" value="DNA breaking-rejoining enzymes"/>
    <property type="match status" value="1"/>
</dbReference>
<keyword evidence="4" id="KW-1185">Reference proteome</keyword>
<evidence type="ECO:0000259" key="2">
    <source>
        <dbReference type="PROSITE" id="PS51898"/>
    </source>
</evidence>
<dbReference type="Gene3D" id="1.10.443.10">
    <property type="entry name" value="Intergrase catalytic core"/>
    <property type="match status" value="1"/>
</dbReference>
<dbReference type="PROSITE" id="PS51898">
    <property type="entry name" value="TYR_RECOMBINASE"/>
    <property type="match status" value="1"/>
</dbReference>
<dbReference type="EMBL" id="JAJVCN010000001">
    <property type="protein sequence ID" value="MCE7001934.1"/>
    <property type="molecule type" value="Genomic_DNA"/>
</dbReference>
<name>A0ABS8Z1X9_9PSEU</name>
<evidence type="ECO:0000256" key="1">
    <source>
        <dbReference type="ARBA" id="ARBA00023172"/>
    </source>
</evidence>
<dbReference type="RefSeq" id="WP_233722979.1">
    <property type="nucleotide sequence ID" value="NZ_JAJVCN010000001.1"/>
</dbReference>